<feature type="compositionally biased region" description="Acidic residues" evidence="2">
    <location>
        <begin position="85"/>
        <end position="97"/>
    </location>
</feature>
<evidence type="ECO:0000259" key="3">
    <source>
        <dbReference type="PROSITE" id="PS50158"/>
    </source>
</evidence>
<dbReference type="SMART" id="SM00343">
    <property type="entry name" value="ZnF_C2HC"/>
    <property type="match status" value="3"/>
</dbReference>
<reference evidence="4" key="1">
    <citation type="submission" date="2025-05" db="UniProtKB">
        <authorList>
            <consortium name="EnsemblMetazoa"/>
        </authorList>
    </citation>
    <scope>IDENTIFICATION</scope>
</reference>
<feature type="compositionally biased region" description="Basic and acidic residues" evidence="2">
    <location>
        <begin position="110"/>
        <end position="124"/>
    </location>
</feature>
<keyword evidence="5" id="KW-1185">Reference proteome</keyword>
<dbReference type="InterPro" id="IPR036875">
    <property type="entry name" value="Znf_CCHC_sf"/>
</dbReference>
<keyword evidence="1" id="KW-0479">Metal-binding</keyword>
<dbReference type="GeneID" id="126891342"/>
<evidence type="ECO:0000313" key="5">
    <source>
        <dbReference type="Proteomes" id="UP001652700"/>
    </source>
</evidence>
<dbReference type="Proteomes" id="UP001652700">
    <property type="component" value="Unplaced"/>
</dbReference>
<feature type="compositionally biased region" description="Polar residues" evidence="2">
    <location>
        <begin position="62"/>
        <end position="77"/>
    </location>
</feature>
<dbReference type="EnsemblMetazoa" id="XM_050660523.1">
    <property type="protein sequence ID" value="XP_050516480.1"/>
    <property type="gene ID" value="LOC126891342"/>
</dbReference>
<feature type="region of interest" description="Disordered" evidence="2">
    <location>
        <begin position="144"/>
        <end position="176"/>
    </location>
</feature>
<dbReference type="RefSeq" id="XP_050516480.1">
    <property type="nucleotide sequence ID" value="XM_050660523.1"/>
</dbReference>
<feature type="compositionally biased region" description="Basic and acidic residues" evidence="2">
    <location>
        <begin position="151"/>
        <end position="168"/>
    </location>
</feature>
<dbReference type="Gene3D" id="4.10.60.10">
    <property type="entry name" value="Zinc finger, CCHC-type"/>
    <property type="match status" value="1"/>
</dbReference>
<proteinExistence type="predicted"/>
<keyword evidence="1" id="KW-0863">Zinc-finger</keyword>
<name>A0ABM5L219_DIAVI</name>
<feature type="domain" description="CCHC-type" evidence="3">
    <location>
        <begin position="616"/>
        <end position="629"/>
    </location>
</feature>
<sequence length="670" mass="77988">MEPLKKPKEQEKKEDDYRQKKQDEAKINKNENGEELSHDGKMEEIEERKKFEEEMLKRHQNQPKINRSGPITHSTLLDNMLEETNREEEEKEGDAEEREPSAEAIEVEGEENKREDQTETHWQKTGDSILQALLFDDEDYEAIQQSKKRKGDSLEENERFKKEKREETAEYPEETENERILRKLKQVLEILNNKGPIQGEHKIIARNLIGEIYNQNKTGLNQSKKTQTEEESIRCEQCKIKIEREKQRKETEKIIEVLNKGGDINDFNQIYEKRWEETVYEKTKWEQGGLQETIAKKECLIVTKNEIKEGGIESVIRTIREEVHEIIEGCQEGNVEYIENGNRSSMATVRREWYTYVAKIKDQGEVAETHEVAEKALKQIKERKEPPEIIRVAINNEINKEKVRKALEFVGRREKITWEIIIRGKEMDKEVKNEQEESLLIKTGSKSYTDVLKEMNAKINIGKIGVKVDRLKKTEGGDILVKLKGRGAAEKLKREMDTKMSGISMAVRRKENYFTITGLDPGVTEKILHEAIQAYTGISQDEVDIKMLRTNQHGEQVATIAVRPTKAEELRRYTTIAIGWVFCPIMERYTPMRCYKCLHYGHSTFECKGESRVACCYNCMKTGHTAVQCGNTAFCLTCNEEGHRMDRMQCPAYRAWVYGRGREREPPKGA</sequence>
<dbReference type="PROSITE" id="PS50158">
    <property type="entry name" value="ZF_CCHC"/>
    <property type="match status" value="1"/>
</dbReference>
<feature type="region of interest" description="Disordered" evidence="2">
    <location>
        <begin position="1"/>
        <end position="125"/>
    </location>
</feature>
<organism evidence="4 5">
    <name type="scientific">Diabrotica virgifera virgifera</name>
    <name type="common">western corn rootworm</name>
    <dbReference type="NCBI Taxonomy" id="50390"/>
    <lineage>
        <taxon>Eukaryota</taxon>
        <taxon>Metazoa</taxon>
        <taxon>Ecdysozoa</taxon>
        <taxon>Arthropoda</taxon>
        <taxon>Hexapoda</taxon>
        <taxon>Insecta</taxon>
        <taxon>Pterygota</taxon>
        <taxon>Neoptera</taxon>
        <taxon>Endopterygota</taxon>
        <taxon>Coleoptera</taxon>
        <taxon>Polyphaga</taxon>
        <taxon>Cucujiformia</taxon>
        <taxon>Chrysomeloidea</taxon>
        <taxon>Chrysomelidae</taxon>
        <taxon>Galerucinae</taxon>
        <taxon>Diabroticina</taxon>
        <taxon>Diabroticites</taxon>
        <taxon>Diabrotica</taxon>
    </lineage>
</organism>
<accession>A0ABM5L219</accession>
<feature type="compositionally biased region" description="Basic and acidic residues" evidence="2">
    <location>
        <begin position="1"/>
        <end position="57"/>
    </location>
</feature>
<evidence type="ECO:0000256" key="1">
    <source>
        <dbReference type="PROSITE-ProRule" id="PRU00047"/>
    </source>
</evidence>
<protein>
    <recommendedName>
        <fullName evidence="3">CCHC-type domain-containing protein</fullName>
    </recommendedName>
</protein>
<dbReference type="SUPFAM" id="SSF57756">
    <property type="entry name" value="Retrovirus zinc finger-like domains"/>
    <property type="match status" value="1"/>
</dbReference>
<dbReference type="InterPro" id="IPR001878">
    <property type="entry name" value="Znf_CCHC"/>
</dbReference>
<evidence type="ECO:0000313" key="4">
    <source>
        <dbReference type="EnsemblMetazoa" id="XP_050516480.1"/>
    </source>
</evidence>
<keyword evidence="1" id="KW-0862">Zinc</keyword>
<evidence type="ECO:0000256" key="2">
    <source>
        <dbReference type="SAM" id="MobiDB-lite"/>
    </source>
</evidence>